<reference evidence="3" key="2">
    <citation type="submission" date="2023-06" db="EMBL/GenBank/DDBJ databases">
        <authorList>
            <consortium name="Lawrence Berkeley National Laboratory"/>
            <person name="Haridas S."/>
            <person name="Hensen N."/>
            <person name="Bonometti L."/>
            <person name="Westerberg I."/>
            <person name="Brannstrom I.O."/>
            <person name="Guillou S."/>
            <person name="Cros-Aarteil S."/>
            <person name="Calhoun S."/>
            <person name="Kuo A."/>
            <person name="Mondo S."/>
            <person name="Pangilinan J."/>
            <person name="Riley R."/>
            <person name="Labutti K."/>
            <person name="Andreopoulos B."/>
            <person name="Lipzen A."/>
            <person name="Chen C."/>
            <person name="Yanf M."/>
            <person name="Daum C."/>
            <person name="Ng V."/>
            <person name="Clum A."/>
            <person name="Steindorff A."/>
            <person name="Ohm R."/>
            <person name="Martin F."/>
            <person name="Silar P."/>
            <person name="Natvig D."/>
            <person name="Lalanne C."/>
            <person name="Gautier V."/>
            <person name="Ament-Velasquez S.L."/>
            <person name="Kruys A."/>
            <person name="Hutchinson M.I."/>
            <person name="Powell A.J."/>
            <person name="Barry K."/>
            <person name="Miller A.N."/>
            <person name="Grigoriev I.V."/>
            <person name="Debuchy R."/>
            <person name="Gladieux P."/>
            <person name="Thoren M.H."/>
            <person name="Johannesson H."/>
        </authorList>
    </citation>
    <scope>NUCLEOTIDE SEQUENCE</scope>
    <source>
        <strain evidence="3">CBS 168.71</strain>
    </source>
</reference>
<sequence length="361" mass="40704">MVLKNDRHTSSEAPVGPVVKPQVRGPLELDAAVVKALPVPGSKLVSAREYGSSLWGGVGKITVDVPGEGVKDYFLKTVNQGNIGRAMVHGEFESLNAIHTVFPDFAPQPHAWGQYEDSQTWFLLTEFRHIGKQPAEPVAFTERLAELHKKSTSPTGKFGFHMTTCHAKLPQAVNGWEDSWAVLYRKQMIRMIKLDEETNGVWPEFKAVSQLLVDKVIPRLLEPLQSDGRSIKPCLVHGDLWDENTAMDAVTGKPFIFDPCCFYAHNEYEMGNWRAARVRLSAKEYIEGYKQSYPPSEPQEEWDDRNLLYSLRFDLGCAINIPGPSNPQRPIVKDNMTLLCAKFFPEELRSLQNTLAKRPQE</sequence>
<keyword evidence="4" id="KW-1185">Reference proteome</keyword>
<dbReference type="Gene3D" id="3.90.1200.10">
    <property type="match status" value="1"/>
</dbReference>
<evidence type="ECO:0000256" key="1">
    <source>
        <dbReference type="ARBA" id="ARBA00011961"/>
    </source>
</evidence>
<comment type="caution">
    <text evidence="3">The sequence shown here is derived from an EMBL/GenBank/DDBJ whole genome shotgun (WGS) entry which is preliminary data.</text>
</comment>
<dbReference type="InterPro" id="IPR011009">
    <property type="entry name" value="Kinase-like_dom_sf"/>
</dbReference>
<dbReference type="SUPFAM" id="SSF56112">
    <property type="entry name" value="Protein kinase-like (PK-like)"/>
    <property type="match status" value="1"/>
</dbReference>
<proteinExistence type="predicted"/>
<evidence type="ECO:0000313" key="3">
    <source>
        <dbReference type="EMBL" id="KAK3299460.1"/>
    </source>
</evidence>
<dbReference type="RefSeq" id="XP_062662974.1">
    <property type="nucleotide sequence ID" value="XM_062805585.1"/>
</dbReference>
<evidence type="ECO:0000313" key="4">
    <source>
        <dbReference type="Proteomes" id="UP001278766"/>
    </source>
</evidence>
<keyword evidence="3" id="KW-0418">Kinase</keyword>
<dbReference type="GO" id="GO:0016301">
    <property type="term" value="F:kinase activity"/>
    <property type="evidence" value="ECO:0007669"/>
    <property type="project" value="UniProtKB-KW"/>
</dbReference>
<dbReference type="EC" id="2.7.1.172" evidence="1"/>
<dbReference type="Pfam" id="PF03881">
    <property type="entry name" value="Fructosamin_kin"/>
    <property type="match status" value="1"/>
</dbReference>
<comment type="catalytic activity">
    <reaction evidence="2">
        <text>N(6)-D-ribulosyl-L-lysyl-[protein] + ATP = N(6)-(3-O-phospho-D-ribulosyl)-L-lysyl-[protein] + ADP + H(+)</text>
        <dbReference type="Rhea" id="RHEA:48432"/>
        <dbReference type="Rhea" id="RHEA-COMP:12103"/>
        <dbReference type="Rhea" id="RHEA-COMP:12104"/>
        <dbReference type="ChEBI" id="CHEBI:15378"/>
        <dbReference type="ChEBI" id="CHEBI:30616"/>
        <dbReference type="ChEBI" id="CHEBI:90418"/>
        <dbReference type="ChEBI" id="CHEBI:90420"/>
        <dbReference type="ChEBI" id="CHEBI:456216"/>
        <dbReference type="EC" id="2.7.1.172"/>
    </reaction>
    <physiologicalReaction direction="left-to-right" evidence="2">
        <dbReference type="Rhea" id="RHEA:48433"/>
    </physiologicalReaction>
</comment>
<dbReference type="PANTHER" id="PTHR12149">
    <property type="entry name" value="FRUCTOSAMINE 3 KINASE-RELATED PROTEIN"/>
    <property type="match status" value="1"/>
</dbReference>
<dbReference type="GeneID" id="87842533"/>
<dbReference type="Proteomes" id="UP001278766">
    <property type="component" value="Unassembled WGS sequence"/>
</dbReference>
<gene>
    <name evidence="3" type="ORF">B0H64DRAFT_422898</name>
</gene>
<dbReference type="PANTHER" id="PTHR12149:SF8">
    <property type="entry name" value="PROTEIN-RIBULOSAMINE 3-KINASE"/>
    <property type="match status" value="1"/>
</dbReference>
<reference evidence="3" key="1">
    <citation type="journal article" date="2023" name="Mol. Phylogenet. Evol.">
        <title>Genome-scale phylogeny and comparative genomics of the fungal order Sordariales.</title>
        <authorList>
            <person name="Hensen N."/>
            <person name="Bonometti L."/>
            <person name="Westerberg I."/>
            <person name="Brannstrom I.O."/>
            <person name="Guillou S."/>
            <person name="Cros-Aarteil S."/>
            <person name="Calhoun S."/>
            <person name="Haridas S."/>
            <person name="Kuo A."/>
            <person name="Mondo S."/>
            <person name="Pangilinan J."/>
            <person name="Riley R."/>
            <person name="LaButti K."/>
            <person name="Andreopoulos B."/>
            <person name="Lipzen A."/>
            <person name="Chen C."/>
            <person name="Yan M."/>
            <person name="Daum C."/>
            <person name="Ng V."/>
            <person name="Clum A."/>
            <person name="Steindorff A."/>
            <person name="Ohm R.A."/>
            <person name="Martin F."/>
            <person name="Silar P."/>
            <person name="Natvig D.O."/>
            <person name="Lalanne C."/>
            <person name="Gautier V."/>
            <person name="Ament-Velasquez S.L."/>
            <person name="Kruys A."/>
            <person name="Hutchinson M.I."/>
            <person name="Powell A.J."/>
            <person name="Barry K."/>
            <person name="Miller A.N."/>
            <person name="Grigoriev I.V."/>
            <person name="Debuchy R."/>
            <person name="Gladieux P."/>
            <person name="Hiltunen Thoren M."/>
            <person name="Johannesson H."/>
        </authorList>
    </citation>
    <scope>NUCLEOTIDE SEQUENCE</scope>
    <source>
        <strain evidence="3">CBS 168.71</strain>
    </source>
</reference>
<accession>A0AAE0HMW8</accession>
<organism evidence="3 4">
    <name type="scientific">Chaetomium fimeti</name>
    <dbReference type="NCBI Taxonomy" id="1854472"/>
    <lineage>
        <taxon>Eukaryota</taxon>
        <taxon>Fungi</taxon>
        <taxon>Dikarya</taxon>
        <taxon>Ascomycota</taxon>
        <taxon>Pezizomycotina</taxon>
        <taxon>Sordariomycetes</taxon>
        <taxon>Sordariomycetidae</taxon>
        <taxon>Sordariales</taxon>
        <taxon>Chaetomiaceae</taxon>
        <taxon>Chaetomium</taxon>
    </lineage>
</organism>
<evidence type="ECO:0000256" key="2">
    <source>
        <dbReference type="ARBA" id="ARBA00048655"/>
    </source>
</evidence>
<keyword evidence="3" id="KW-0808">Transferase</keyword>
<name>A0AAE0HMW8_9PEZI</name>
<dbReference type="InterPro" id="IPR016477">
    <property type="entry name" value="Fructo-/Ketosamine-3-kinase"/>
</dbReference>
<dbReference type="EMBL" id="JAUEPN010000002">
    <property type="protein sequence ID" value="KAK3299460.1"/>
    <property type="molecule type" value="Genomic_DNA"/>
</dbReference>
<dbReference type="AlphaFoldDB" id="A0AAE0HMW8"/>
<dbReference type="GO" id="GO:0102193">
    <property type="term" value="F:protein-ribulosamine 3-kinase activity"/>
    <property type="evidence" value="ECO:0007669"/>
    <property type="project" value="UniProtKB-EC"/>
</dbReference>
<protein>
    <recommendedName>
        <fullName evidence="1">protein-ribulosamine 3-kinase</fullName>
        <ecNumber evidence="1">2.7.1.172</ecNumber>
    </recommendedName>
</protein>